<protein>
    <recommendedName>
        <fullName evidence="8">N-alpha-acetyltransferase 60</fullName>
        <ecNumber evidence="7">2.3.1.259</ecNumber>
        <ecNumber evidence="1">2.3.1.48</ecNumber>
    </recommendedName>
</protein>
<keyword evidence="3" id="KW-0159">Chromosome partition</keyword>
<feature type="domain" description="N-acetyltransferase" evidence="12">
    <location>
        <begin position="11"/>
        <end position="213"/>
    </location>
</feature>
<dbReference type="Gene3D" id="3.40.630.30">
    <property type="match status" value="1"/>
</dbReference>
<accession>A0A9W6ZGM8</accession>
<dbReference type="AlphaFoldDB" id="A0A9W6ZGM8"/>
<dbReference type="EC" id="2.3.1.259" evidence="7"/>
<dbReference type="InterPro" id="IPR045141">
    <property type="entry name" value="NAA60-like"/>
</dbReference>
<evidence type="ECO:0000256" key="6">
    <source>
        <dbReference type="ARBA" id="ARBA00025774"/>
    </source>
</evidence>
<comment type="caution">
    <text evidence="13">The sequence shown here is derived from an EMBL/GenBank/DDBJ whole genome shotgun (WGS) entry which is preliminary data.</text>
</comment>
<feature type="region of interest" description="Disordered" evidence="11">
    <location>
        <begin position="69"/>
        <end position="92"/>
    </location>
</feature>
<evidence type="ECO:0000256" key="5">
    <source>
        <dbReference type="ARBA" id="ARBA00023315"/>
    </source>
</evidence>
<dbReference type="PROSITE" id="PS51186">
    <property type="entry name" value="GNAT"/>
    <property type="match status" value="1"/>
</dbReference>
<dbReference type="GO" id="GO:0000139">
    <property type="term" value="C:Golgi membrane"/>
    <property type="evidence" value="ECO:0007669"/>
    <property type="project" value="TreeGrafter"/>
</dbReference>
<evidence type="ECO:0000256" key="4">
    <source>
        <dbReference type="ARBA" id="ARBA00022853"/>
    </source>
</evidence>
<evidence type="ECO:0000313" key="13">
    <source>
        <dbReference type="EMBL" id="GMH49705.1"/>
    </source>
</evidence>
<evidence type="ECO:0000313" key="14">
    <source>
        <dbReference type="Proteomes" id="UP001165082"/>
    </source>
</evidence>
<sequence>MATNSPLGDELTWRPLGVDDRLEIERLHLECFPVHYTAKFYDQAVLGYHTQRGVKNELFSLLAVEDKGSSVEGTGEQDGGKEDGEPLPSGPRCHPQHTIAGAIISQLQRVSSYTDHELLDDTARYPLVAYIMTLASTDAYRRRGIASRLLSSCLAHAHSNRKCGAVYLHVITYNVAAIAFYSKHGFVRVGTLMDYYFIDGRNYDAYIYVKYVNGGRAPRGVFEVFGGWVESAFDSVMSALGFASVTLIDRPQHSSGVK</sequence>
<reference evidence="13" key="1">
    <citation type="submission" date="2022-07" db="EMBL/GenBank/DDBJ databases">
        <title>Genome analysis of Parmales, a sister group of diatoms, reveals the evolutionary specialization of diatoms from phago-mixotrophs to photoautotrophs.</title>
        <authorList>
            <person name="Ban H."/>
            <person name="Sato S."/>
            <person name="Yoshikawa S."/>
            <person name="Kazumasa Y."/>
            <person name="Nakamura Y."/>
            <person name="Ichinomiya M."/>
            <person name="Saitoh K."/>
            <person name="Sato N."/>
            <person name="Blanc-Mathieu R."/>
            <person name="Endo H."/>
            <person name="Kuwata A."/>
            <person name="Ogata H."/>
        </authorList>
    </citation>
    <scope>NUCLEOTIDE SEQUENCE</scope>
</reference>
<dbReference type="InterPro" id="IPR000182">
    <property type="entry name" value="GNAT_dom"/>
</dbReference>
<dbReference type="GO" id="GO:0007059">
    <property type="term" value="P:chromosome segregation"/>
    <property type="evidence" value="ECO:0007669"/>
    <property type="project" value="UniProtKB-KW"/>
</dbReference>
<comment type="catalytic activity">
    <reaction evidence="9">
        <text>L-lysyl-[protein] + acetyl-CoA = N(6)-acetyl-L-lysyl-[protein] + CoA + H(+)</text>
        <dbReference type="Rhea" id="RHEA:45948"/>
        <dbReference type="Rhea" id="RHEA-COMP:9752"/>
        <dbReference type="Rhea" id="RHEA-COMP:10731"/>
        <dbReference type="ChEBI" id="CHEBI:15378"/>
        <dbReference type="ChEBI" id="CHEBI:29969"/>
        <dbReference type="ChEBI" id="CHEBI:57287"/>
        <dbReference type="ChEBI" id="CHEBI:57288"/>
        <dbReference type="ChEBI" id="CHEBI:61930"/>
        <dbReference type="EC" id="2.3.1.48"/>
    </reaction>
</comment>
<evidence type="ECO:0000256" key="3">
    <source>
        <dbReference type="ARBA" id="ARBA00022829"/>
    </source>
</evidence>
<dbReference type="Pfam" id="PF00583">
    <property type="entry name" value="Acetyltransf_1"/>
    <property type="match status" value="1"/>
</dbReference>
<dbReference type="OrthoDB" id="47374at2759"/>
<dbReference type="InterPro" id="IPR016181">
    <property type="entry name" value="Acyl_CoA_acyltransferase"/>
</dbReference>
<keyword evidence="4" id="KW-0156">Chromatin regulator</keyword>
<evidence type="ECO:0000256" key="7">
    <source>
        <dbReference type="ARBA" id="ARBA00026111"/>
    </source>
</evidence>
<name>A0A9W6ZGM8_9STRA</name>
<dbReference type="PANTHER" id="PTHR14744">
    <property type="entry name" value="N-ALPHA-ACETYLTRANSFERASE 60"/>
    <property type="match status" value="1"/>
</dbReference>
<dbReference type="SUPFAM" id="SSF55729">
    <property type="entry name" value="Acyl-CoA N-acyltransferases (Nat)"/>
    <property type="match status" value="1"/>
</dbReference>
<keyword evidence="14" id="KW-1185">Reference proteome</keyword>
<dbReference type="Proteomes" id="UP001165082">
    <property type="component" value="Unassembled WGS sequence"/>
</dbReference>
<gene>
    <name evidence="13" type="ORF">TrRE_jg2612</name>
</gene>
<proteinExistence type="inferred from homology"/>
<evidence type="ECO:0000256" key="10">
    <source>
        <dbReference type="ARBA" id="ARBA00048848"/>
    </source>
</evidence>
<evidence type="ECO:0000256" key="9">
    <source>
        <dbReference type="ARBA" id="ARBA00048017"/>
    </source>
</evidence>
<organism evidence="13 14">
    <name type="scientific">Triparma retinervis</name>
    <dbReference type="NCBI Taxonomy" id="2557542"/>
    <lineage>
        <taxon>Eukaryota</taxon>
        <taxon>Sar</taxon>
        <taxon>Stramenopiles</taxon>
        <taxon>Ochrophyta</taxon>
        <taxon>Bolidophyceae</taxon>
        <taxon>Parmales</taxon>
        <taxon>Triparmaceae</taxon>
        <taxon>Triparma</taxon>
    </lineage>
</organism>
<dbReference type="CDD" id="cd04301">
    <property type="entry name" value="NAT_SF"/>
    <property type="match status" value="1"/>
</dbReference>
<dbReference type="EMBL" id="BRXZ01003202">
    <property type="protein sequence ID" value="GMH49705.1"/>
    <property type="molecule type" value="Genomic_DNA"/>
</dbReference>
<evidence type="ECO:0000256" key="2">
    <source>
        <dbReference type="ARBA" id="ARBA00022679"/>
    </source>
</evidence>
<comment type="similarity">
    <text evidence="6">Belongs to the acetyltransferase family. NAA60 subfamily.</text>
</comment>
<evidence type="ECO:0000256" key="8">
    <source>
        <dbReference type="ARBA" id="ARBA00026144"/>
    </source>
</evidence>
<comment type="catalytic activity">
    <reaction evidence="10">
        <text>N-terminal L-methionyl-[transmembrane protein] + acetyl-CoA = N-terminal N(alpha)-acetyl-L-methionyl-[transmembrane protein] + CoA + H(+)</text>
        <dbReference type="Rhea" id="RHEA:50604"/>
        <dbReference type="Rhea" id="RHEA-COMP:12745"/>
        <dbReference type="Rhea" id="RHEA-COMP:12746"/>
        <dbReference type="ChEBI" id="CHEBI:15378"/>
        <dbReference type="ChEBI" id="CHEBI:57287"/>
        <dbReference type="ChEBI" id="CHEBI:57288"/>
        <dbReference type="ChEBI" id="CHEBI:64731"/>
        <dbReference type="ChEBI" id="CHEBI:133414"/>
        <dbReference type="EC" id="2.3.1.259"/>
    </reaction>
</comment>
<keyword evidence="5" id="KW-0012">Acyltransferase</keyword>
<evidence type="ECO:0000256" key="1">
    <source>
        <dbReference type="ARBA" id="ARBA00013184"/>
    </source>
</evidence>
<evidence type="ECO:0000259" key="12">
    <source>
        <dbReference type="PROSITE" id="PS51186"/>
    </source>
</evidence>
<evidence type="ECO:0000256" key="11">
    <source>
        <dbReference type="SAM" id="MobiDB-lite"/>
    </source>
</evidence>
<dbReference type="EC" id="2.3.1.48" evidence="1"/>
<dbReference type="GO" id="GO:0004402">
    <property type="term" value="F:histone acetyltransferase activity"/>
    <property type="evidence" value="ECO:0007669"/>
    <property type="project" value="TreeGrafter"/>
</dbReference>
<dbReference type="GO" id="GO:0120518">
    <property type="term" value="F:protein N-terminal-methionine acetyltransferase activity"/>
    <property type="evidence" value="ECO:0007669"/>
    <property type="project" value="UniProtKB-EC"/>
</dbReference>
<dbReference type="PANTHER" id="PTHR14744:SF15">
    <property type="entry name" value="N-ALPHA-ACETYLTRANSFERASE 60"/>
    <property type="match status" value="1"/>
</dbReference>
<keyword evidence="2" id="KW-0808">Transferase</keyword>